<dbReference type="InterPro" id="IPR011009">
    <property type="entry name" value="Kinase-like_dom_sf"/>
</dbReference>
<evidence type="ECO:0000256" key="3">
    <source>
        <dbReference type="PROSITE-ProRule" id="PRU10141"/>
    </source>
</evidence>
<dbReference type="SUPFAM" id="SSF56112">
    <property type="entry name" value="Protein kinase-like (PK-like)"/>
    <property type="match status" value="1"/>
</dbReference>
<keyword evidence="2 3" id="KW-0067">ATP-binding</keyword>
<dbReference type="VEuPathDB" id="TrichDB:TVAGG3_0765610"/>
<organism evidence="6 7">
    <name type="scientific">Trichomonas vaginalis (strain ATCC PRA-98 / G3)</name>
    <dbReference type="NCBI Taxonomy" id="412133"/>
    <lineage>
        <taxon>Eukaryota</taxon>
        <taxon>Metamonada</taxon>
        <taxon>Parabasalia</taxon>
        <taxon>Trichomonadida</taxon>
        <taxon>Trichomonadidae</taxon>
        <taxon>Trichomonas</taxon>
    </lineage>
</organism>
<comment type="similarity">
    <text evidence="4">Belongs to the protein kinase superfamily.</text>
</comment>
<dbReference type="RefSeq" id="XP_001314933.1">
    <property type="nucleotide sequence ID" value="XM_001314898.1"/>
</dbReference>
<evidence type="ECO:0000313" key="7">
    <source>
        <dbReference type="Proteomes" id="UP000001542"/>
    </source>
</evidence>
<dbReference type="FunFam" id="1.10.510.10:FF:000578">
    <property type="entry name" value="CAMK family protein kinase"/>
    <property type="match status" value="1"/>
</dbReference>
<dbReference type="GO" id="GO:0004674">
    <property type="term" value="F:protein serine/threonine kinase activity"/>
    <property type="evidence" value="ECO:0000318"/>
    <property type="project" value="GO_Central"/>
</dbReference>
<dbReference type="Pfam" id="PF00069">
    <property type="entry name" value="Pkinase"/>
    <property type="match status" value="1"/>
</dbReference>
<dbReference type="eggNOG" id="KOG0583">
    <property type="taxonomic scope" value="Eukaryota"/>
</dbReference>
<dbReference type="KEGG" id="tva:4760542"/>
<feature type="domain" description="Protein kinase" evidence="5">
    <location>
        <begin position="22"/>
        <end position="285"/>
    </location>
</feature>
<evidence type="ECO:0000256" key="4">
    <source>
        <dbReference type="RuleBase" id="RU000304"/>
    </source>
</evidence>
<evidence type="ECO:0000256" key="2">
    <source>
        <dbReference type="ARBA" id="ARBA00022840"/>
    </source>
</evidence>
<dbReference type="VEuPathDB" id="TrichDB:TVAG_440890"/>
<dbReference type="InterPro" id="IPR000719">
    <property type="entry name" value="Prot_kinase_dom"/>
</dbReference>
<dbReference type="PANTHER" id="PTHR24348:SF70">
    <property type="entry name" value="PROTEIN KINASE DOMAIN CONTAINING PROTEIN"/>
    <property type="match status" value="1"/>
</dbReference>
<dbReference type="InParanoid" id="A2EXB1"/>
<dbReference type="PROSITE" id="PS00108">
    <property type="entry name" value="PROTEIN_KINASE_ST"/>
    <property type="match status" value="1"/>
</dbReference>
<dbReference type="OMA" id="PAIVMES"/>
<dbReference type="GO" id="GO:0005524">
    <property type="term" value="F:ATP binding"/>
    <property type="evidence" value="ECO:0007669"/>
    <property type="project" value="UniProtKB-UniRule"/>
</dbReference>
<dbReference type="InterPro" id="IPR017441">
    <property type="entry name" value="Protein_kinase_ATP_BS"/>
</dbReference>
<keyword evidence="7" id="KW-1185">Reference proteome</keyword>
<keyword evidence="6" id="KW-0418">Kinase</keyword>
<dbReference type="STRING" id="5722.A2EXB1"/>
<evidence type="ECO:0000256" key="1">
    <source>
        <dbReference type="ARBA" id="ARBA00022741"/>
    </source>
</evidence>
<dbReference type="InterPro" id="IPR045269">
    <property type="entry name" value="Atg1-like"/>
</dbReference>
<reference evidence="6" key="2">
    <citation type="journal article" date="2007" name="Science">
        <title>Draft genome sequence of the sexually transmitted pathogen Trichomonas vaginalis.</title>
        <authorList>
            <person name="Carlton J.M."/>
            <person name="Hirt R.P."/>
            <person name="Silva J.C."/>
            <person name="Delcher A.L."/>
            <person name="Schatz M."/>
            <person name="Zhao Q."/>
            <person name="Wortman J.R."/>
            <person name="Bidwell S.L."/>
            <person name="Alsmark U.C.M."/>
            <person name="Besteiro S."/>
            <person name="Sicheritz-Ponten T."/>
            <person name="Noel C.J."/>
            <person name="Dacks J.B."/>
            <person name="Foster P.G."/>
            <person name="Simillion C."/>
            <person name="Van de Peer Y."/>
            <person name="Miranda-Saavedra D."/>
            <person name="Barton G.J."/>
            <person name="Westrop G.D."/>
            <person name="Mueller S."/>
            <person name="Dessi D."/>
            <person name="Fiori P.L."/>
            <person name="Ren Q."/>
            <person name="Paulsen I."/>
            <person name="Zhang H."/>
            <person name="Bastida-Corcuera F.D."/>
            <person name="Simoes-Barbosa A."/>
            <person name="Brown M.T."/>
            <person name="Hayes R.D."/>
            <person name="Mukherjee M."/>
            <person name="Okumura C.Y."/>
            <person name="Schneider R."/>
            <person name="Smith A.J."/>
            <person name="Vanacova S."/>
            <person name="Villalvazo M."/>
            <person name="Haas B.J."/>
            <person name="Pertea M."/>
            <person name="Feldblyum T.V."/>
            <person name="Utterback T.R."/>
            <person name="Shu C.L."/>
            <person name="Osoegawa K."/>
            <person name="de Jong P.J."/>
            <person name="Hrdy I."/>
            <person name="Horvathova L."/>
            <person name="Zubacova Z."/>
            <person name="Dolezal P."/>
            <person name="Malik S.B."/>
            <person name="Logsdon J.M. Jr."/>
            <person name="Henze K."/>
            <person name="Gupta A."/>
            <person name="Wang C.C."/>
            <person name="Dunne R.L."/>
            <person name="Upcroft J.A."/>
            <person name="Upcroft P."/>
            <person name="White O."/>
            <person name="Salzberg S.L."/>
            <person name="Tang P."/>
            <person name="Chiu C.-H."/>
            <person name="Lee Y.-S."/>
            <person name="Embley T.M."/>
            <person name="Coombs G.H."/>
            <person name="Mottram J.C."/>
            <person name="Tachezy J."/>
            <person name="Fraser-Liggett C.M."/>
            <person name="Johnson P.J."/>
        </authorList>
    </citation>
    <scope>NUCLEOTIDE SEQUENCE [LARGE SCALE GENOMIC DNA]</scope>
    <source>
        <strain evidence="6">G3</strain>
    </source>
</reference>
<dbReference type="PROSITE" id="PS00107">
    <property type="entry name" value="PROTEIN_KINASE_ATP"/>
    <property type="match status" value="1"/>
</dbReference>
<dbReference type="SMART" id="SM00220">
    <property type="entry name" value="S_TKc"/>
    <property type="match status" value="1"/>
</dbReference>
<proteinExistence type="inferred from homology"/>
<dbReference type="PROSITE" id="PS50011">
    <property type="entry name" value="PROTEIN_KINASE_DOM"/>
    <property type="match status" value="1"/>
</dbReference>
<dbReference type="PANTHER" id="PTHR24348">
    <property type="entry name" value="SERINE/THREONINE-PROTEIN KINASE UNC-51-RELATED"/>
    <property type="match status" value="1"/>
</dbReference>
<accession>A2EXB1</accession>
<name>A2EXB1_TRIV3</name>
<dbReference type="InterPro" id="IPR008271">
    <property type="entry name" value="Ser/Thr_kinase_AS"/>
</dbReference>
<dbReference type="OrthoDB" id="346907at2759"/>
<protein>
    <submittedName>
        <fullName evidence="6">CAMK family protein kinase</fullName>
    </submittedName>
</protein>
<sequence>MHSISTLSDGVRVRVPDVIGKYRVVRTIGKGGFAVVVLGVNPKTQKQVAIKIISREEVTKRNLMQYLENELRLSTRFDHPNVCKVLDVIYEEDIIMVVMEYFKNGDLQSMLSNGVNFTYEQKCKISFDILQGINYLHKRDISHRDIKPENVLLDDDFTPKLIDFGLAKENGTSLHTYCGTPFYMAPEVIISDTYDGIKADIWAFGVTVHVLSTGKFPWYVKNDVQLIRELQANKLELIIEPTGVLGTLISKCLVFDSKKRSSSSDLLTLLENYDYQPIQVIHKSLFTKKTSTDSILPHLSNIPKNNSNLPKKYHSQEKGFWKIKFQCGRLSNLQ</sequence>
<dbReference type="Proteomes" id="UP000001542">
    <property type="component" value="Unassembled WGS sequence"/>
</dbReference>
<reference evidence="6" key="1">
    <citation type="submission" date="2006-10" db="EMBL/GenBank/DDBJ databases">
        <authorList>
            <person name="Amadeo P."/>
            <person name="Zhao Q."/>
            <person name="Wortman J."/>
            <person name="Fraser-Liggett C."/>
            <person name="Carlton J."/>
        </authorList>
    </citation>
    <scope>NUCLEOTIDE SEQUENCE</scope>
    <source>
        <strain evidence="6">G3</strain>
    </source>
</reference>
<gene>
    <name evidence="6" type="ORF">TVAG_440890</name>
</gene>
<dbReference type="CDD" id="cd14014">
    <property type="entry name" value="STKc_PknB_like"/>
    <property type="match status" value="1"/>
</dbReference>
<keyword evidence="6" id="KW-0808">Transferase</keyword>
<dbReference type="AlphaFoldDB" id="A2EXB1"/>
<dbReference type="EMBL" id="DS113527">
    <property type="protein sequence ID" value="EAY02710.1"/>
    <property type="molecule type" value="Genomic_DNA"/>
</dbReference>
<evidence type="ECO:0000259" key="5">
    <source>
        <dbReference type="PROSITE" id="PS50011"/>
    </source>
</evidence>
<keyword evidence="1 3" id="KW-0547">Nucleotide-binding</keyword>
<dbReference type="SMR" id="A2EXB1"/>
<dbReference type="Gene3D" id="1.10.510.10">
    <property type="entry name" value="Transferase(Phosphotransferase) domain 1"/>
    <property type="match status" value="1"/>
</dbReference>
<keyword evidence="4" id="KW-0723">Serine/threonine-protein kinase</keyword>
<evidence type="ECO:0000313" key="6">
    <source>
        <dbReference type="EMBL" id="EAY02710.1"/>
    </source>
</evidence>
<dbReference type="GO" id="GO:0010506">
    <property type="term" value="P:regulation of autophagy"/>
    <property type="evidence" value="ECO:0007669"/>
    <property type="project" value="InterPro"/>
</dbReference>
<feature type="binding site" evidence="3">
    <location>
        <position position="51"/>
    </location>
    <ligand>
        <name>ATP</name>
        <dbReference type="ChEBI" id="CHEBI:30616"/>
    </ligand>
</feature>